<evidence type="ECO:0000313" key="1">
    <source>
        <dbReference type="EMBL" id="SUU84934.1"/>
    </source>
</evidence>
<name>A0A380W7L5_AFIFE</name>
<reference evidence="1 2" key="1">
    <citation type="submission" date="2018-06" db="EMBL/GenBank/DDBJ databases">
        <authorList>
            <consortium name="Pathogen Informatics"/>
            <person name="Doyle S."/>
        </authorList>
    </citation>
    <scope>NUCLEOTIDE SEQUENCE [LARGE SCALE GENOMIC DNA]</scope>
    <source>
        <strain evidence="1 2">NCTC12722</strain>
    </source>
</reference>
<protein>
    <submittedName>
        <fullName evidence="1">Uncharacterized protein</fullName>
    </submittedName>
</protein>
<dbReference type="OrthoDB" id="8235933at2"/>
<dbReference type="EMBL" id="UIGB01000001">
    <property type="protein sequence ID" value="SUU84934.1"/>
    <property type="molecule type" value="Genomic_DNA"/>
</dbReference>
<organism evidence="1 2">
    <name type="scientific">Afipia felis</name>
    <name type="common">Cat scratch disease bacillus</name>
    <dbReference type="NCBI Taxonomy" id="1035"/>
    <lineage>
        <taxon>Bacteria</taxon>
        <taxon>Pseudomonadati</taxon>
        <taxon>Pseudomonadota</taxon>
        <taxon>Alphaproteobacteria</taxon>
        <taxon>Hyphomicrobiales</taxon>
        <taxon>Nitrobacteraceae</taxon>
        <taxon>Afipia</taxon>
    </lineage>
</organism>
<sequence length="179" mass="19297">MARISGASLDCIAATFNVHRDAVWRHCTKHVSDEQRSMYLADVDLTALAARANAENMSLMDYLAIVRGTLMAQMQVAAGVNDRSSTAALAGKLNETLKLIGQFTGELMRISPAHITNNSIVFMSSPLYAELERMLITTLSEHPEALAKVVDGLRALEAKAPAPDMSAIAAPLLEHQHAA</sequence>
<evidence type="ECO:0000313" key="2">
    <source>
        <dbReference type="Proteomes" id="UP000254343"/>
    </source>
</evidence>
<dbReference type="RefSeq" id="WP_002715759.1">
    <property type="nucleotide sequence ID" value="NZ_UFSI01000001.1"/>
</dbReference>
<accession>A0A380W7L5</accession>
<dbReference type="AlphaFoldDB" id="A0A380W7L5"/>
<dbReference type="Proteomes" id="UP000254343">
    <property type="component" value="Unassembled WGS sequence"/>
</dbReference>
<gene>
    <name evidence="1" type="ORF">NCTC12722_02138</name>
</gene>
<proteinExistence type="predicted"/>